<keyword evidence="15" id="KW-1185">Reference proteome</keyword>
<name>A0A8S9YB57_APOLU</name>
<dbReference type="EMBL" id="WIXP02000001">
    <property type="protein sequence ID" value="KAF6217278.1"/>
    <property type="molecule type" value="Genomic_DNA"/>
</dbReference>
<evidence type="ECO:0000313" key="15">
    <source>
        <dbReference type="Proteomes" id="UP000466442"/>
    </source>
</evidence>
<keyword evidence="7 11" id="KW-0378">Hydrolase</keyword>
<organism evidence="14 15">
    <name type="scientific">Apolygus lucorum</name>
    <name type="common">Small green plant bug</name>
    <name type="synonym">Lygocoris lucorum</name>
    <dbReference type="NCBI Taxonomy" id="248454"/>
    <lineage>
        <taxon>Eukaryota</taxon>
        <taxon>Metazoa</taxon>
        <taxon>Ecdysozoa</taxon>
        <taxon>Arthropoda</taxon>
        <taxon>Hexapoda</taxon>
        <taxon>Insecta</taxon>
        <taxon>Pterygota</taxon>
        <taxon>Neoptera</taxon>
        <taxon>Paraneoptera</taxon>
        <taxon>Hemiptera</taxon>
        <taxon>Heteroptera</taxon>
        <taxon>Panheteroptera</taxon>
        <taxon>Cimicomorpha</taxon>
        <taxon>Miridae</taxon>
        <taxon>Mirini</taxon>
        <taxon>Apolygus</taxon>
    </lineage>
</organism>
<keyword evidence="6 11" id="KW-0255">Endonuclease</keyword>
<keyword evidence="12" id="KW-0472">Membrane</keyword>
<evidence type="ECO:0000256" key="3">
    <source>
        <dbReference type="ARBA" id="ARBA00011245"/>
    </source>
</evidence>
<evidence type="ECO:0000256" key="5">
    <source>
        <dbReference type="ARBA" id="ARBA00022723"/>
    </source>
</evidence>
<feature type="transmembrane region" description="Helical" evidence="12">
    <location>
        <begin position="61"/>
        <end position="82"/>
    </location>
</feature>
<comment type="subunit">
    <text evidence="3 11">Monomer.</text>
</comment>
<gene>
    <name evidence="14" type="ORF">GE061_001632</name>
</gene>
<dbReference type="InterPro" id="IPR037227">
    <property type="entry name" value="EndoU-like"/>
</dbReference>
<keyword evidence="9 11" id="KW-0464">Manganese</keyword>
<accession>A0A8S9YB57</accession>
<evidence type="ECO:0000256" key="8">
    <source>
        <dbReference type="ARBA" id="ARBA00022884"/>
    </source>
</evidence>
<keyword evidence="12" id="KW-0812">Transmembrane</keyword>
<dbReference type="InterPro" id="IPR039787">
    <property type="entry name" value="ENDOU"/>
</dbReference>
<evidence type="ECO:0000256" key="9">
    <source>
        <dbReference type="ARBA" id="ARBA00023211"/>
    </source>
</evidence>
<dbReference type="OrthoDB" id="430326at2759"/>
<keyword evidence="4 11" id="KW-0540">Nuclease</keyword>
<evidence type="ECO:0000256" key="6">
    <source>
        <dbReference type="ARBA" id="ARBA00022759"/>
    </source>
</evidence>
<evidence type="ECO:0000256" key="10">
    <source>
        <dbReference type="ARBA" id="ARBA00023239"/>
    </source>
</evidence>
<dbReference type="GO" id="GO:0004521">
    <property type="term" value="F:RNA endonuclease activity"/>
    <property type="evidence" value="ECO:0007669"/>
    <property type="project" value="UniProtKB-UniRule"/>
</dbReference>
<keyword evidence="5 11" id="KW-0479">Metal-binding</keyword>
<dbReference type="GO" id="GO:0016787">
    <property type="term" value="F:hydrolase activity"/>
    <property type="evidence" value="ECO:0007669"/>
    <property type="project" value="UniProtKB-KW"/>
</dbReference>
<dbReference type="AlphaFoldDB" id="A0A8S9YB57"/>
<evidence type="ECO:0000259" key="13">
    <source>
        <dbReference type="PROSITE" id="PS51959"/>
    </source>
</evidence>
<dbReference type="GO" id="GO:0003723">
    <property type="term" value="F:RNA binding"/>
    <property type="evidence" value="ECO:0007669"/>
    <property type="project" value="UniProtKB-UniRule"/>
</dbReference>
<proteinExistence type="inferred from homology"/>
<comment type="cofactor">
    <cofactor evidence="1 11">
        <name>Mn(2+)</name>
        <dbReference type="ChEBI" id="CHEBI:29035"/>
    </cofactor>
</comment>
<protein>
    <recommendedName>
        <fullName evidence="13">EndoU domain-containing protein</fullName>
    </recommendedName>
</protein>
<keyword evidence="8 11" id="KW-0694">RNA-binding</keyword>
<feature type="transmembrane region" description="Helical" evidence="12">
    <location>
        <begin position="9"/>
        <end position="29"/>
    </location>
</feature>
<dbReference type="Proteomes" id="UP000466442">
    <property type="component" value="Linkage Group LG1"/>
</dbReference>
<evidence type="ECO:0000256" key="12">
    <source>
        <dbReference type="SAM" id="Phobius"/>
    </source>
</evidence>
<dbReference type="PROSITE" id="PS51959">
    <property type="entry name" value="ENDOU"/>
    <property type="match status" value="1"/>
</dbReference>
<dbReference type="PANTHER" id="PTHR12439:SF42">
    <property type="entry name" value="ENDORIBONUCLEASE-RELATED"/>
    <property type="match status" value="1"/>
</dbReference>
<dbReference type="SUPFAM" id="SSF142877">
    <property type="entry name" value="EndoU-like"/>
    <property type="match status" value="1"/>
</dbReference>
<dbReference type="CDD" id="cd21159">
    <property type="entry name" value="XendoU"/>
    <property type="match status" value="1"/>
</dbReference>
<evidence type="ECO:0000256" key="11">
    <source>
        <dbReference type="RuleBase" id="RU367085"/>
    </source>
</evidence>
<evidence type="ECO:0000313" key="14">
    <source>
        <dbReference type="EMBL" id="KAF6217278.1"/>
    </source>
</evidence>
<dbReference type="GO" id="GO:0016829">
    <property type="term" value="F:lyase activity"/>
    <property type="evidence" value="ECO:0007669"/>
    <property type="project" value="UniProtKB-KW"/>
</dbReference>
<evidence type="ECO:0000256" key="7">
    <source>
        <dbReference type="ARBA" id="ARBA00022801"/>
    </source>
</evidence>
<comment type="caution">
    <text evidence="14">The sequence shown here is derived from an EMBL/GenBank/DDBJ whole genome shotgun (WGS) entry which is preliminary data.</text>
</comment>
<keyword evidence="12" id="KW-1133">Transmembrane helix</keyword>
<dbReference type="GO" id="GO:0046872">
    <property type="term" value="F:metal ion binding"/>
    <property type="evidence" value="ECO:0007669"/>
    <property type="project" value="UniProtKB-UniRule"/>
</dbReference>
<dbReference type="PANTHER" id="PTHR12439">
    <property type="entry name" value="PLACENTAL PROTEIN 11-RELATED"/>
    <property type="match status" value="1"/>
</dbReference>
<keyword evidence="10" id="KW-0456">Lyase</keyword>
<reference evidence="14" key="1">
    <citation type="journal article" date="2021" name="Mol. Ecol. Resour.">
        <title>Apolygus lucorum genome provides insights into omnivorousness and mesophyll feeding.</title>
        <authorList>
            <person name="Liu Y."/>
            <person name="Liu H."/>
            <person name="Wang H."/>
            <person name="Huang T."/>
            <person name="Liu B."/>
            <person name="Yang B."/>
            <person name="Yin L."/>
            <person name="Li B."/>
            <person name="Zhang Y."/>
            <person name="Zhang S."/>
            <person name="Jiang F."/>
            <person name="Zhang X."/>
            <person name="Ren Y."/>
            <person name="Wang B."/>
            <person name="Wang S."/>
            <person name="Lu Y."/>
            <person name="Wu K."/>
            <person name="Fan W."/>
            <person name="Wang G."/>
        </authorList>
    </citation>
    <scope>NUCLEOTIDE SEQUENCE</scope>
    <source>
        <strain evidence="14">12Hb</strain>
    </source>
</reference>
<sequence>MDRLKKSKYYPVIGGVSVTIALLTVHYVYKNVYRPHMRRMTLEDAELLFQLPPVENVRMTTFNFVTILLAVQLISTYAAGPVRHISEDELKKFVENLLENDENNAGSLVNLNLQARSPYNSTEDLAPDVLLKVDPKAFKLPTVSLLARFYDNYIPDSMKNEEVTPEEIKEEEAFMNAIVTTRVMTLTRTFLSSKGMAPESAAEFTKFLRKSWFSIYSRGAKKKGSSAFEHIFLGEFKKGQVSGLHNWLFFTNQEKAKHLNYYGWTKKIEFPKKKGGVIKLRYAWNGLLKPAGSMFFGTSPEFELALYTVCFLARPNDRCNLAIGQKNFHIQTYTFTYDNNFLISSAYPQI</sequence>
<evidence type="ECO:0000256" key="4">
    <source>
        <dbReference type="ARBA" id="ARBA00022722"/>
    </source>
</evidence>
<feature type="domain" description="EndoU" evidence="13">
    <location>
        <begin position="86"/>
        <end position="350"/>
    </location>
</feature>
<evidence type="ECO:0000256" key="1">
    <source>
        <dbReference type="ARBA" id="ARBA00001936"/>
    </source>
</evidence>
<dbReference type="InterPro" id="IPR018998">
    <property type="entry name" value="EndoU_C"/>
</dbReference>
<comment type="similarity">
    <text evidence="2 11">Belongs to the ENDOU family.</text>
</comment>
<evidence type="ECO:0000256" key="2">
    <source>
        <dbReference type="ARBA" id="ARBA00010168"/>
    </source>
</evidence>
<dbReference type="Pfam" id="PF09412">
    <property type="entry name" value="XendoU"/>
    <property type="match status" value="1"/>
</dbReference>